<dbReference type="AlphaFoldDB" id="A0A8H5ZSD2"/>
<sequence>MASKRPLQSLVSTASSSLRSARPSQASIVRTSACAFSTTTPAKAAPENDTEIAQRPRWKQTPQRMVAPFRLRPQAKGGVFKVNEDPKRLDDAYVRMLGPGGDKVLGEEVKWLAVTHKSFDHGKRGFNDRLAYLGRRIVELQTSQALINSPQEDQWPRDSNGVPMNDEFGRKPYLHPALNGLQGLTDEAESLVLNKSRLAPIAEKYGLDKVTRWKPRRADNLQGSGIESVLMTSLYAIVGAVALEKGGEAANKVVQDKILAPLGFSFSPDS</sequence>
<protein>
    <recommendedName>
        <fullName evidence="2">RNase III domain-containing protein</fullName>
    </recommendedName>
</protein>
<dbReference type="GO" id="GO:0032543">
    <property type="term" value="P:mitochondrial translation"/>
    <property type="evidence" value="ECO:0007669"/>
    <property type="project" value="InterPro"/>
</dbReference>
<name>A0A8H5ZSD2_COCSA</name>
<dbReference type="Pfam" id="PF14622">
    <property type="entry name" value="Ribonucleas_3_3"/>
    <property type="match status" value="1"/>
</dbReference>
<dbReference type="CDD" id="cd00593">
    <property type="entry name" value="RIBOc"/>
    <property type="match status" value="1"/>
</dbReference>
<comment type="caution">
    <text evidence="3">The sequence shown here is derived from an EMBL/GenBank/DDBJ whole genome shotgun (WGS) entry which is preliminary data.</text>
</comment>
<dbReference type="Gene3D" id="1.10.1520.10">
    <property type="entry name" value="Ribonuclease III domain"/>
    <property type="match status" value="1"/>
</dbReference>
<evidence type="ECO:0000256" key="1">
    <source>
        <dbReference type="SAM" id="MobiDB-lite"/>
    </source>
</evidence>
<dbReference type="OMA" id="AHTMYAV"/>
<gene>
    <name evidence="3" type="ORF">GGP41_007251</name>
</gene>
<dbReference type="GO" id="GO:0004525">
    <property type="term" value="F:ribonuclease III activity"/>
    <property type="evidence" value="ECO:0007669"/>
    <property type="project" value="InterPro"/>
</dbReference>
<proteinExistence type="predicted"/>
<dbReference type="InterPro" id="IPR036389">
    <property type="entry name" value="RNase_III_sf"/>
</dbReference>
<organism evidence="3 4">
    <name type="scientific">Cochliobolus sativus</name>
    <name type="common">Common root rot and spot blotch fungus</name>
    <name type="synonym">Bipolaris sorokiniana</name>
    <dbReference type="NCBI Taxonomy" id="45130"/>
    <lineage>
        <taxon>Eukaryota</taxon>
        <taxon>Fungi</taxon>
        <taxon>Dikarya</taxon>
        <taxon>Ascomycota</taxon>
        <taxon>Pezizomycotina</taxon>
        <taxon>Dothideomycetes</taxon>
        <taxon>Pleosporomycetidae</taxon>
        <taxon>Pleosporales</taxon>
        <taxon>Pleosporineae</taxon>
        <taxon>Pleosporaceae</taxon>
        <taxon>Bipolaris</taxon>
    </lineage>
</organism>
<dbReference type="SUPFAM" id="SSF69065">
    <property type="entry name" value="RNase III domain-like"/>
    <property type="match status" value="1"/>
</dbReference>
<dbReference type="GO" id="GO:0005762">
    <property type="term" value="C:mitochondrial large ribosomal subunit"/>
    <property type="evidence" value="ECO:0007669"/>
    <property type="project" value="InterPro"/>
</dbReference>
<feature type="domain" description="RNase III" evidence="2">
    <location>
        <begin position="107"/>
        <end position="261"/>
    </location>
</feature>
<evidence type="ECO:0000313" key="4">
    <source>
        <dbReference type="Proteomes" id="UP000624244"/>
    </source>
</evidence>
<feature type="compositionally biased region" description="Low complexity" evidence="1">
    <location>
        <begin position="1"/>
        <end position="27"/>
    </location>
</feature>
<evidence type="ECO:0000313" key="3">
    <source>
        <dbReference type="EMBL" id="KAF5854502.1"/>
    </source>
</evidence>
<dbReference type="PANTHER" id="PTHR28160:SF1">
    <property type="entry name" value="LARGE RIBOSOMAL SUBUNIT PROTEIN ML57"/>
    <property type="match status" value="1"/>
</dbReference>
<feature type="compositionally biased region" description="Polar residues" evidence="1">
    <location>
        <begin position="28"/>
        <end position="41"/>
    </location>
</feature>
<dbReference type="InterPro" id="IPR040030">
    <property type="entry name" value="Ribosomal_mL57"/>
</dbReference>
<reference evidence="3" key="1">
    <citation type="submission" date="2019-11" db="EMBL/GenBank/DDBJ databases">
        <title>Bipolaris sorokiniana Genome sequencing.</title>
        <authorList>
            <person name="Wang H."/>
        </authorList>
    </citation>
    <scope>NUCLEOTIDE SEQUENCE</scope>
</reference>
<dbReference type="FunFam" id="1.10.1520.10:FF:000018">
    <property type="entry name" value="RNase III domain protein"/>
    <property type="match status" value="1"/>
</dbReference>
<dbReference type="GO" id="GO:0006396">
    <property type="term" value="P:RNA processing"/>
    <property type="evidence" value="ECO:0007669"/>
    <property type="project" value="InterPro"/>
</dbReference>
<evidence type="ECO:0000259" key="2">
    <source>
        <dbReference type="Pfam" id="PF14622"/>
    </source>
</evidence>
<dbReference type="Proteomes" id="UP000624244">
    <property type="component" value="Unassembled WGS sequence"/>
</dbReference>
<dbReference type="GO" id="GO:0003735">
    <property type="term" value="F:structural constituent of ribosome"/>
    <property type="evidence" value="ECO:0007669"/>
    <property type="project" value="InterPro"/>
</dbReference>
<accession>A0A8H5ZSD2</accession>
<dbReference type="InterPro" id="IPR000999">
    <property type="entry name" value="RNase_III_dom"/>
</dbReference>
<dbReference type="EMBL" id="WNKQ01000001">
    <property type="protein sequence ID" value="KAF5854502.1"/>
    <property type="molecule type" value="Genomic_DNA"/>
</dbReference>
<dbReference type="PANTHER" id="PTHR28160">
    <property type="entry name" value="54S RIBOSOMAL PROTEIN L15, MITOCHONDRIAL"/>
    <property type="match status" value="1"/>
</dbReference>
<feature type="region of interest" description="Disordered" evidence="1">
    <location>
        <begin position="1"/>
        <end position="61"/>
    </location>
</feature>